<dbReference type="Proteomes" id="UP000663881">
    <property type="component" value="Unassembled WGS sequence"/>
</dbReference>
<organism evidence="1 2">
    <name type="scientific">Adineta steineri</name>
    <dbReference type="NCBI Taxonomy" id="433720"/>
    <lineage>
        <taxon>Eukaryota</taxon>
        <taxon>Metazoa</taxon>
        <taxon>Spiralia</taxon>
        <taxon>Gnathifera</taxon>
        <taxon>Rotifera</taxon>
        <taxon>Eurotatoria</taxon>
        <taxon>Bdelloidea</taxon>
        <taxon>Adinetida</taxon>
        <taxon>Adinetidae</taxon>
        <taxon>Adineta</taxon>
    </lineage>
</organism>
<sequence>MKPDRFTIVNIHNDDHRHVNDTIIEILNQADLFDLSKGRVIRCHILRHYHQSQDNISCENDDLLSENDHL</sequence>
<dbReference type="AlphaFoldDB" id="A0A820TRM7"/>
<dbReference type="EMBL" id="CAJOAY010038777">
    <property type="protein sequence ID" value="CAF4472190.1"/>
    <property type="molecule type" value="Genomic_DNA"/>
</dbReference>
<proteinExistence type="predicted"/>
<feature type="non-terminal residue" evidence="1">
    <location>
        <position position="70"/>
    </location>
</feature>
<comment type="caution">
    <text evidence="1">The sequence shown here is derived from an EMBL/GenBank/DDBJ whole genome shotgun (WGS) entry which is preliminary data.</text>
</comment>
<evidence type="ECO:0000313" key="1">
    <source>
        <dbReference type="EMBL" id="CAF4472190.1"/>
    </source>
</evidence>
<name>A0A820TRM7_9BILA</name>
<reference evidence="1" key="1">
    <citation type="submission" date="2021-02" db="EMBL/GenBank/DDBJ databases">
        <authorList>
            <person name="Nowell W R."/>
        </authorList>
    </citation>
    <scope>NUCLEOTIDE SEQUENCE</scope>
</reference>
<gene>
    <name evidence="1" type="ORF">OKA104_LOCUS55296</name>
</gene>
<evidence type="ECO:0000313" key="2">
    <source>
        <dbReference type="Proteomes" id="UP000663881"/>
    </source>
</evidence>
<protein>
    <submittedName>
        <fullName evidence="1">Uncharacterized protein</fullName>
    </submittedName>
</protein>
<accession>A0A820TRM7</accession>